<sequence>MTAKQKFWITTSAGLAIGMAEALVFYNIGRNEKADKFRVQVPKGAELLKTLGMVALTSVLTAELSNQIEKVLDAKMVASLAPAS</sequence>
<protein>
    <recommendedName>
        <fullName evidence="3">DUF4235 domain-containing protein</fullName>
    </recommendedName>
</protein>
<gene>
    <name evidence="1" type="ORF">FHK87_11030</name>
</gene>
<evidence type="ECO:0000313" key="2">
    <source>
        <dbReference type="Proteomes" id="UP000315540"/>
    </source>
</evidence>
<name>A0A504J5L8_9FLAO</name>
<proteinExistence type="predicted"/>
<dbReference type="OrthoDB" id="1164323at2"/>
<evidence type="ECO:0008006" key="3">
    <source>
        <dbReference type="Google" id="ProtNLM"/>
    </source>
</evidence>
<dbReference type="Proteomes" id="UP000315540">
    <property type="component" value="Unassembled WGS sequence"/>
</dbReference>
<dbReference type="RefSeq" id="WP_140592788.1">
    <property type="nucleotide sequence ID" value="NZ_VFWZ01000003.1"/>
</dbReference>
<keyword evidence="2" id="KW-1185">Reference proteome</keyword>
<evidence type="ECO:0000313" key="1">
    <source>
        <dbReference type="EMBL" id="TPN85814.1"/>
    </source>
</evidence>
<comment type="caution">
    <text evidence="1">The sequence shown here is derived from an EMBL/GenBank/DDBJ whole genome shotgun (WGS) entry which is preliminary data.</text>
</comment>
<accession>A0A504J5L8</accession>
<organism evidence="1 2">
    <name type="scientific">Aquimarina algicola</name>
    <dbReference type="NCBI Taxonomy" id="2589995"/>
    <lineage>
        <taxon>Bacteria</taxon>
        <taxon>Pseudomonadati</taxon>
        <taxon>Bacteroidota</taxon>
        <taxon>Flavobacteriia</taxon>
        <taxon>Flavobacteriales</taxon>
        <taxon>Flavobacteriaceae</taxon>
        <taxon>Aquimarina</taxon>
    </lineage>
</organism>
<reference evidence="1 2" key="1">
    <citation type="submission" date="2019-06" db="EMBL/GenBank/DDBJ databases">
        <authorList>
            <person name="Meng X."/>
        </authorList>
    </citation>
    <scope>NUCLEOTIDE SEQUENCE [LARGE SCALE GENOMIC DNA]</scope>
    <source>
        <strain evidence="1 2">M625</strain>
    </source>
</reference>
<dbReference type="EMBL" id="VFWZ01000003">
    <property type="protein sequence ID" value="TPN85814.1"/>
    <property type="molecule type" value="Genomic_DNA"/>
</dbReference>
<dbReference type="AlphaFoldDB" id="A0A504J5L8"/>